<feature type="compositionally biased region" description="Polar residues" evidence="1">
    <location>
        <begin position="321"/>
        <end position="332"/>
    </location>
</feature>
<organism evidence="2 3">
    <name type="scientific">Euplotes crassus</name>
    <dbReference type="NCBI Taxonomy" id="5936"/>
    <lineage>
        <taxon>Eukaryota</taxon>
        <taxon>Sar</taxon>
        <taxon>Alveolata</taxon>
        <taxon>Ciliophora</taxon>
        <taxon>Intramacronucleata</taxon>
        <taxon>Spirotrichea</taxon>
        <taxon>Hypotrichia</taxon>
        <taxon>Euplotida</taxon>
        <taxon>Euplotidae</taxon>
        <taxon>Moneuplotes</taxon>
    </lineage>
</organism>
<reference evidence="2" key="1">
    <citation type="submission" date="2023-07" db="EMBL/GenBank/DDBJ databases">
        <authorList>
            <consortium name="AG Swart"/>
            <person name="Singh M."/>
            <person name="Singh A."/>
            <person name="Seah K."/>
            <person name="Emmerich C."/>
        </authorList>
    </citation>
    <scope>NUCLEOTIDE SEQUENCE</scope>
    <source>
        <strain evidence="2">DP1</strain>
    </source>
</reference>
<evidence type="ECO:0000256" key="1">
    <source>
        <dbReference type="SAM" id="MobiDB-lite"/>
    </source>
</evidence>
<dbReference type="EMBL" id="CAMPGE010008715">
    <property type="protein sequence ID" value="CAI2367603.1"/>
    <property type="molecule type" value="Genomic_DNA"/>
</dbReference>
<accession>A0AAD1XD98</accession>
<feature type="compositionally biased region" description="Basic residues" evidence="1">
    <location>
        <begin position="449"/>
        <end position="460"/>
    </location>
</feature>
<feature type="region of interest" description="Disordered" evidence="1">
    <location>
        <begin position="223"/>
        <end position="335"/>
    </location>
</feature>
<feature type="compositionally biased region" description="Basic residues" evidence="1">
    <location>
        <begin position="246"/>
        <end position="255"/>
    </location>
</feature>
<proteinExistence type="predicted"/>
<protein>
    <submittedName>
        <fullName evidence="2">Uncharacterized protein</fullName>
    </submittedName>
</protein>
<feature type="compositionally biased region" description="Low complexity" evidence="1">
    <location>
        <begin position="271"/>
        <end position="280"/>
    </location>
</feature>
<feature type="region of interest" description="Disordered" evidence="1">
    <location>
        <begin position="436"/>
        <end position="460"/>
    </location>
</feature>
<comment type="caution">
    <text evidence="2">The sequence shown here is derived from an EMBL/GenBank/DDBJ whole genome shotgun (WGS) entry which is preliminary data.</text>
</comment>
<evidence type="ECO:0000313" key="3">
    <source>
        <dbReference type="Proteomes" id="UP001295684"/>
    </source>
</evidence>
<dbReference type="Proteomes" id="UP001295684">
    <property type="component" value="Unassembled WGS sequence"/>
</dbReference>
<feature type="compositionally biased region" description="Basic and acidic residues" evidence="1">
    <location>
        <begin position="226"/>
        <end position="235"/>
    </location>
</feature>
<sequence>MNNNHFSHNDPSTRERAATFGGQKEGHFGANANEGGATSQNFETYLTKYEYLRLNYENEGISQSSLLLLRRLSKSFHDNDPSLSTLPILKEMVNVCKTLMLNDFEILIWAIYLKETVMNRNDFIDYLSTSAMFVKKDLNENDVFKIFETFFAHNHYDTYAKYASSSKPQVTLTLKRINYYNMTLLAPFEERRDKEVQDFNYEVDALEDEHVRREVHTTKVVLDENNDAKDKDNKNDGNYTESIGKSNKRTRKARSKAQPVAKVSPQPIQPIPTQAPQSTQFNNIKAKRESKKSFDFLNGDDKNDQGNDSPFAPTQKFPSLINRSPQMPSASAQEKKPQLLFSQIGASVKKPEEKGSDSLYPFGNNSSNVTPTITAPFNNRPKPSIESIGAAIGAFDHIDDQIGFASREFMQDKSQEFKSYLNSSFKTNFNPFASGEFGRSMEPNEMSRNLHHPTPKYHQK</sequence>
<feature type="compositionally biased region" description="Basic and acidic residues" evidence="1">
    <location>
        <begin position="291"/>
        <end position="305"/>
    </location>
</feature>
<gene>
    <name evidence="2" type="ORF">ECRASSUSDP1_LOCUS8891</name>
</gene>
<keyword evidence="3" id="KW-1185">Reference proteome</keyword>
<dbReference type="AlphaFoldDB" id="A0AAD1XD98"/>
<name>A0AAD1XD98_EUPCR</name>
<evidence type="ECO:0000313" key="2">
    <source>
        <dbReference type="EMBL" id="CAI2367603.1"/>
    </source>
</evidence>